<evidence type="ECO:0000256" key="4">
    <source>
        <dbReference type="ARBA" id="ARBA00023224"/>
    </source>
</evidence>
<feature type="coiled-coil region" evidence="7">
    <location>
        <begin position="510"/>
        <end position="561"/>
    </location>
</feature>
<dbReference type="PROSITE" id="PS50111">
    <property type="entry name" value="CHEMOTAXIS_TRANSDUC_2"/>
    <property type="match status" value="1"/>
</dbReference>
<evidence type="ECO:0000259" key="10">
    <source>
        <dbReference type="PROSITE" id="PS50885"/>
    </source>
</evidence>
<dbReference type="RefSeq" id="WP_381480272.1">
    <property type="nucleotide sequence ID" value="NZ_JBHTLT010000037.1"/>
</dbReference>
<dbReference type="EMBL" id="JBHTLT010000037">
    <property type="protein sequence ID" value="MFD1204988.1"/>
    <property type="molecule type" value="Genomic_DNA"/>
</dbReference>
<dbReference type="PROSITE" id="PS50885">
    <property type="entry name" value="HAMP"/>
    <property type="match status" value="1"/>
</dbReference>
<dbReference type="Gene3D" id="1.10.287.950">
    <property type="entry name" value="Methyl-accepting chemotaxis protein"/>
    <property type="match status" value="1"/>
</dbReference>
<keyword evidence="2" id="KW-1003">Cell membrane</keyword>
<accession>A0ABW3TWU4</accession>
<dbReference type="CDD" id="cd06225">
    <property type="entry name" value="HAMP"/>
    <property type="match status" value="1"/>
</dbReference>
<dbReference type="InterPro" id="IPR004089">
    <property type="entry name" value="MCPsignal_dom"/>
</dbReference>
<dbReference type="Proteomes" id="UP001597231">
    <property type="component" value="Unassembled WGS sequence"/>
</dbReference>
<dbReference type="Pfam" id="PF00672">
    <property type="entry name" value="HAMP"/>
    <property type="match status" value="1"/>
</dbReference>
<feature type="domain" description="HAMP" evidence="10">
    <location>
        <begin position="203"/>
        <end position="255"/>
    </location>
</feature>
<evidence type="ECO:0000256" key="2">
    <source>
        <dbReference type="ARBA" id="ARBA00022475"/>
    </source>
</evidence>
<feature type="transmembrane region" description="Helical" evidence="8">
    <location>
        <begin position="12"/>
        <end position="33"/>
    </location>
</feature>
<dbReference type="SMART" id="SM00304">
    <property type="entry name" value="HAMP"/>
    <property type="match status" value="1"/>
</dbReference>
<keyword evidence="8" id="KW-1133">Transmembrane helix</keyword>
<dbReference type="InterPro" id="IPR003660">
    <property type="entry name" value="HAMP_dom"/>
</dbReference>
<name>A0ABW3TWU4_9BACL</name>
<dbReference type="SUPFAM" id="SSF58104">
    <property type="entry name" value="Methyl-accepting chemotaxis protein (MCP) signaling domain"/>
    <property type="match status" value="1"/>
</dbReference>
<keyword evidence="4 6" id="KW-0807">Transducer</keyword>
<comment type="similarity">
    <text evidence="5">Belongs to the methyl-accepting chemotaxis (MCP) protein family.</text>
</comment>
<comment type="subcellular location">
    <subcellularLocation>
        <location evidence="1">Cell membrane</location>
    </subcellularLocation>
</comment>
<feature type="domain" description="Methyl-accepting transducer" evidence="9">
    <location>
        <begin position="274"/>
        <end position="510"/>
    </location>
</feature>
<keyword evidence="12" id="KW-1185">Reference proteome</keyword>
<dbReference type="InterPro" id="IPR004090">
    <property type="entry name" value="Chemotax_Me-accpt_rcpt"/>
</dbReference>
<evidence type="ECO:0000313" key="11">
    <source>
        <dbReference type="EMBL" id="MFD1204988.1"/>
    </source>
</evidence>
<dbReference type="PRINTS" id="PR00260">
    <property type="entry name" value="CHEMTRNSDUCR"/>
</dbReference>
<feature type="transmembrane region" description="Helical" evidence="8">
    <location>
        <begin position="179"/>
        <end position="202"/>
    </location>
</feature>
<keyword evidence="8" id="KW-0812">Transmembrane</keyword>
<evidence type="ECO:0000256" key="3">
    <source>
        <dbReference type="ARBA" id="ARBA00023136"/>
    </source>
</evidence>
<keyword evidence="3 8" id="KW-0472">Membrane</keyword>
<proteinExistence type="inferred from homology"/>
<comment type="caution">
    <text evidence="11">The sequence shown here is derived from an EMBL/GenBank/DDBJ whole genome shotgun (WGS) entry which is preliminary data.</text>
</comment>
<evidence type="ECO:0000256" key="5">
    <source>
        <dbReference type="ARBA" id="ARBA00029447"/>
    </source>
</evidence>
<dbReference type="Gene3D" id="6.10.340.10">
    <property type="match status" value="1"/>
</dbReference>
<evidence type="ECO:0000256" key="7">
    <source>
        <dbReference type="SAM" id="Coils"/>
    </source>
</evidence>
<reference evidence="12" key="1">
    <citation type="journal article" date="2019" name="Int. J. Syst. Evol. Microbiol.">
        <title>The Global Catalogue of Microorganisms (GCM) 10K type strain sequencing project: providing services to taxonomists for standard genome sequencing and annotation.</title>
        <authorList>
            <consortium name="The Broad Institute Genomics Platform"/>
            <consortium name="The Broad Institute Genome Sequencing Center for Infectious Disease"/>
            <person name="Wu L."/>
            <person name="Ma J."/>
        </authorList>
    </citation>
    <scope>NUCLEOTIDE SEQUENCE [LARGE SCALE GENOMIC DNA]</scope>
    <source>
        <strain evidence="12">CCUG 53915</strain>
    </source>
</reference>
<evidence type="ECO:0000256" key="8">
    <source>
        <dbReference type="SAM" id="Phobius"/>
    </source>
</evidence>
<organism evidence="11 12">
    <name type="scientific">Sporosarcina contaminans</name>
    <dbReference type="NCBI Taxonomy" id="633403"/>
    <lineage>
        <taxon>Bacteria</taxon>
        <taxon>Bacillati</taxon>
        <taxon>Bacillota</taxon>
        <taxon>Bacilli</taxon>
        <taxon>Bacillales</taxon>
        <taxon>Caryophanaceae</taxon>
        <taxon>Sporosarcina</taxon>
    </lineage>
</organism>
<keyword evidence="7" id="KW-0175">Coiled coil</keyword>
<evidence type="ECO:0000256" key="1">
    <source>
        <dbReference type="ARBA" id="ARBA00004236"/>
    </source>
</evidence>
<dbReference type="CDD" id="cd11386">
    <property type="entry name" value="MCP_signal"/>
    <property type="match status" value="1"/>
</dbReference>
<dbReference type="PANTHER" id="PTHR32089">
    <property type="entry name" value="METHYL-ACCEPTING CHEMOTAXIS PROTEIN MCPB"/>
    <property type="match status" value="1"/>
</dbReference>
<dbReference type="PANTHER" id="PTHR32089:SF112">
    <property type="entry name" value="LYSOZYME-LIKE PROTEIN-RELATED"/>
    <property type="match status" value="1"/>
</dbReference>
<protein>
    <submittedName>
        <fullName evidence="11">Methyl-accepting chemotaxis protein</fullName>
    </submittedName>
</protein>
<gene>
    <name evidence="11" type="ORF">ACFQ38_07715</name>
</gene>
<sequence length="561" mass="61155">MFKQKGSIRKKIIWATLIPIYIIATLFSALFYFQAMDIVEKNVIPQFEDSLTTTMDELSGKLPARVINRAYSDKSAHLQLLNILNSAKQKSGFENIYIVTKVDGEDMLLAMSDSTDYLVPQALTAEQNKALQSEKPLFSDIYSNDLGVHKSMFMPIEGTEALIGIDQDAKFITDIKRNVVIISLATVIIGMLISIVIPSYVARKISKPLTQLIQITEEVGKGDLTKSITIKSRDEIGRLAHSFNLMKNELQHMIQQVNKTSDNVVASSSEMSESADQMAKVANQSTIATQEVSATSEALSEAAAQNLLALEQITTGIQQIADSASKLSEDTSDVSNAAHEGSDLIQDSIEGIHTINQSVQASMKVTQVMHTRSNDVTKIIGMITDISDQINLLALNAAIEAARAGEAGKGFSVVASEVRNLAEQSARSANQISTIIQEIQSDAEQSVQAMEKVFEDVERETVIVNEAGNSFKNISSRIQQISASVQDVSATIQEISAGSEEILASTHDTVQSLENSSEHTQNIAASMEEQLAAMQEMVSTSASLNDLADQLKEEIKKFKVE</sequence>
<evidence type="ECO:0000259" key="9">
    <source>
        <dbReference type="PROSITE" id="PS50111"/>
    </source>
</evidence>
<dbReference type="Pfam" id="PF00015">
    <property type="entry name" value="MCPsignal"/>
    <property type="match status" value="1"/>
</dbReference>
<evidence type="ECO:0000256" key="6">
    <source>
        <dbReference type="PROSITE-ProRule" id="PRU00284"/>
    </source>
</evidence>
<evidence type="ECO:0000313" key="12">
    <source>
        <dbReference type="Proteomes" id="UP001597231"/>
    </source>
</evidence>
<dbReference type="SMART" id="SM00283">
    <property type="entry name" value="MA"/>
    <property type="match status" value="1"/>
</dbReference>